<evidence type="ECO:0000256" key="1">
    <source>
        <dbReference type="ARBA" id="ARBA00004651"/>
    </source>
</evidence>
<comment type="caution">
    <text evidence="7">The sequence shown here is derived from an EMBL/GenBank/DDBJ whole genome shotgun (WGS) entry which is preliminary data.</text>
</comment>
<evidence type="ECO:0000256" key="3">
    <source>
        <dbReference type="ARBA" id="ARBA00022475"/>
    </source>
</evidence>
<evidence type="ECO:0000256" key="4">
    <source>
        <dbReference type="ARBA" id="ARBA00022692"/>
    </source>
</evidence>
<dbReference type="Pfam" id="PF01899">
    <property type="entry name" value="MNHE"/>
    <property type="match status" value="1"/>
</dbReference>
<evidence type="ECO:0000256" key="5">
    <source>
        <dbReference type="ARBA" id="ARBA00022989"/>
    </source>
</evidence>
<gene>
    <name evidence="7" type="ORF">H5P30_14690</name>
</gene>
<dbReference type="GO" id="GO:0008324">
    <property type="term" value="F:monoatomic cation transmembrane transporter activity"/>
    <property type="evidence" value="ECO:0007669"/>
    <property type="project" value="InterPro"/>
</dbReference>
<organism evidence="7 8">
    <name type="scientific">Puniceicoccus vermicola</name>
    <dbReference type="NCBI Taxonomy" id="388746"/>
    <lineage>
        <taxon>Bacteria</taxon>
        <taxon>Pseudomonadati</taxon>
        <taxon>Verrucomicrobiota</taxon>
        <taxon>Opitutia</taxon>
        <taxon>Puniceicoccales</taxon>
        <taxon>Puniceicoccaceae</taxon>
        <taxon>Puniceicoccus</taxon>
    </lineage>
</organism>
<keyword evidence="4" id="KW-0812">Transmembrane</keyword>
<reference evidence="7 8" key="1">
    <citation type="submission" date="2020-07" db="EMBL/GenBank/DDBJ databases">
        <authorList>
            <person name="Feng X."/>
        </authorList>
    </citation>
    <scope>NUCLEOTIDE SEQUENCE [LARGE SCALE GENOMIC DNA]</scope>
    <source>
        <strain evidence="7 8">JCM14086</strain>
    </source>
</reference>
<keyword evidence="5" id="KW-1133">Transmembrane helix</keyword>
<dbReference type="Proteomes" id="UP000525652">
    <property type="component" value="Unassembled WGS sequence"/>
</dbReference>
<keyword evidence="8" id="KW-1185">Reference proteome</keyword>
<evidence type="ECO:0000313" key="7">
    <source>
        <dbReference type="EMBL" id="MBC2603027.1"/>
    </source>
</evidence>
<sequence>MKRIVALIAFIGFYLGEILRSNLRVAYDVLTPRHHMNPAIVAVDIEGMTEGQAVSMANFITMTPGTLGIAISQDRRTLFIHCMYIDGSPEEVASALEKDYGRRVRRAFR</sequence>
<comment type="similarity">
    <text evidence="2">Belongs to the CPA3 antiporters (TC 2.A.63) subunit E family.</text>
</comment>
<keyword evidence="3" id="KW-1003">Cell membrane</keyword>
<dbReference type="PANTHER" id="PTHR34584">
    <property type="entry name" value="NA(+)/H(+) ANTIPORTER SUBUNIT E1"/>
    <property type="match status" value="1"/>
</dbReference>
<dbReference type="PANTHER" id="PTHR34584:SF1">
    <property type="entry name" value="NA(+)_H(+) ANTIPORTER SUBUNIT E1"/>
    <property type="match status" value="1"/>
</dbReference>
<protein>
    <submittedName>
        <fullName evidence="7">Na+/H+ antiporter subunit E</fullName>
    </submittedName>
</protein>
<evidence type="ECO:0000256" key="2">
    <source>
        <dbReference type="ARBA" id="ARBA00006228"/>
    </source>
</evidence>
<dbReference type="RefSeq" id="WP_185693669.1">
    <property type="nucleotide sequence ID" value="NZ_JACHVA010000116.1"/>
</dbReference>
<keyword evidence="6" id="KW-0472">Membrane</keyword>
<name>A0A7X1AZY2_9BACT</name>
<evidence type="ECO:0000256" key="6">
    <source>
        <dbReference type="ARBA" id="ARBA00023136"/>
    </source>
</evidence>
<evidence type="ECO:0000313" key="8">
    <source>
        <dbReference type="Proteomes" id="UP000525652"/>
    </source>
</evidence>
<dbReference type="InterPro" id="IPR002758">
    <property type="entry name" value="Cation_antiport_E"/>
</dbReference>
<dbReference type="GO" id="GO:0005886">
    <property type="term" value="C:plasma membrane"/>
    <property type="evidence" value="ECO:0007669"/>
    <property type="project" value="UniProtKB-SubCell"/>
</dbReference>
<dbReference type="EMBL" id="JACHVA010000116">
    <property type="protein sequence ID" value="MBC2603027.1"/>
    <property type="molecule type" value="Genomic_DNA"/>
</dbReference>
<comment type="subcellular location">
    <subcellularLocation>
        <location evidence="1">Cell membrane</location>
        <topology evidence="1">Multi-pass membrane protein</topology>
    </subcellularLocation>
</comment>
<dbReference type="AlphaFoldDB" id="A0A7X1AZY2"/>
<proteinExistence type="inferred from homology"/>
<accession>A0A7X1AZY2</accession>